<name>A0AAE0MTG8_9PEZI</name>
<dbReference type="AlphaFoldDB" id="A0AAE0MTG8"/>
<dbReference type="InterPro" id="IPR046580">
    <property type="entry name" value="DUF6640"/>
</dbReference>
<reference evidence="3" key="1">
    <citation type="journal article" date="2023" name="Mol. Phylogenet. Evol.">
        <title>Genome-scale phylogeny and comparative genomics of the fungal order Sordariales.</title>
        <authorList>
            <person name="Hensen N."/>
            <person name="Bonometti L."/>
            <person name="Westerberg I."/>
            <person name="Brannstrom I.O."/>
            <person name="Guillou S."/>
            <person name="Cros-Aarteil S."/>
            <person name="Calhoun S."/>
            <person name="Haridas S."/>
            <person name="Kuo A."/>
            <person name="Mondo S."/>
            <person name="Pangilinan J."/>
            <person name="Riley R."/>
            <person name="LaButti K."/>
            <person name="Andreopoulos B."/>
            <person name="Lipzen A."/>
            <person name="Chen C."/>
            <person name="Yan M."/>
            <person name="Daum C."/>
            <person name="Ng V."/>
            <person name="Clum A."/>
            <person name="Steindorff A."/>
            <person name="Ohm R.A."/>
            <person name="Martin F."/>
            <person name="Silar P."/>
            <person name="Natvig D.O."/>
            <person name="Lalanne C."/>
            <person name="Gautier V."/>
            <person name="Ament-Velasquez S.L."/>
            <person name="Kruys A."/>
            <person name="Hutchinson M.I."/>
            <person name="Powell A.J."/>
            <person name="Barry K."/>
            <person name="Miller A.N."/>
            <person name="Grigoriev I.V."/>
            <person name="Debuchy R."/>
            <person name="Gladieux P."/>
            <person name="Hiltunen Thoren M."/>
            <person name="Johannesson H."/>
        </authorList>
    </citation>
    <scope>NUCLEOTIDE SEQUENCE</scope>
    <source>
        <strain evidence="3">CBS 560.94</strain>
    </source>
</reference>
<keyword evidence="1" id="KW-1133">Transmembrane helix</keyword>
<feature type="transmembrane region" description="Helical" evidence="1">
    <location>
        <begin position="130"/>
        <end position="146"/>
    </location>
</feature>
<accession>A0AAE0MTG8</accession>
<evidence type="ECO:0000313" key="4">
    <source>
        <dbReference type="Proteomes" id="UP001278500"/>
    </source>
</evidence>
<keyword evidence="1" id="KW-0472">Membrane</keyword>
<dbReference type="EMBL" id="JAUEPP010000004">
    <property type="protein sequence ID" value="KAK3345592.1"/>
    <property type="molecule type" value="Genomic_DNA"/>
</dbReference>
<evidence type="ECO:0000313" key="3">
    <source>
        <dbReference type="EMBL" id="KAK3345592.1"/>
    </source>
</evidence>
<keyword evidence="1" id="KW-0812">Transmembrane</keyword>
<feature type="transmembrane region" description="Helical" evidence="1">
    <location>
        <begin position="44"/>
        <end position="60"/>
    </location>
</feature>
<feature type="signal peptide" evidence="2">
    <location>
        <begin position="1"/>
        <end position="21"/>
    </location>
</feature>
<comment type="caution">
    <text evidence="3">The sequence shown here is derived from an EMBL/GenBank/DDBJ whole genome shotgun (WGS) entry which is preliminary data.</text>
</comment>
<protein>
    <submittedName>
        <fullName evidence="3">Uncharacterized protein</fullName>
    </submittedName>
</protein>
<dbReference type="GeneID" id="87861790"/>
<reference evidence="3" key="2">
    <citation type="submission" date="2023-06" db="EMBL/GenBank/DDBJ databases">
        <authorList>
            <consortium name="Lawrence Berkeley National Laboratory"/>
            <person name="Haridas S."/>
            <person name="Hensen N."/>
            <person name="Bonometti L."/>
            <person name="Westerberg I."/>
            <person name="Brannstrom I.O."/>
            <person name="Guillou S."/>
            <person name="Cros-Aarteil S."/>
            <person name="Calhoun S."/>
            <person name="Kuo A."/>
            <person name="Mondo S."/>
            <person name="Pangilinan J."/>
            <person name="Riley R."/>
            <person name="Labutti K."/>
            <person name="Andreopoulos B."/>
            <person name="Lipzen A."/>
            <person name="Chen C."/>
            <person name="Yanf M."/>
            <person name="Daum C."/>
            <person name="Ng V."/>
            <person name="Clum A."/>
            <person name="Steindorff A."/>
            <person name="Ohm R."/>
            <person name="Martin F."/>
            <person name="Silar P."/>
            <person name="Natvig D."/>
            <person name="Lalanne C."/>
            <person name="Gautier V."/>
            <person name="Ament-Velasquez S.L."/>
            <person name="Kruys A."/>
            <person name="Hutchinson M.I."/>
            <person name="Powell A.J."/>
            <person name="Barry K."/>
            <person name="Miller A.N."/>
            <person name="Grigoriev I.V."/>
            <person name="Debuchy R."/>
            <person name="Gladieux P."/>
            <person name="Thoren M.H."/>
            <person name="Johannesson H."/>
        </authorList>
    </citation>
    <scope>NUCLEOTIDE SEQUENCE</scope>
    <source>
        <strain evidence="3">CBS 560.94</strain>
    </source>
</reference>
<evidence type="ECO:0000256" key="1">
    <source>
        <dbReference type="SAM" id="Phobius"/>
    </source>
</evidence>
<proteinExistence type="predicted"/>
<dbReference type="Pfam" id="PF20345">
    <property type="entry name" value="DUF6640"/>
    <property type="match status" value="1"/>
</dbReference>
<dbReference type="RefSeq" id="XP_062682205.1">
    <property type="nucleotide sequence ID" value="XM_062824636.1"/>
</dbReference>
<feature type="transmembrane region" description="Helical" evidence="1">
    <location>
        <begin position="91"/>
        <end position="110"/>
    </location>
</feature>
<gene>
    <name evidence="3" type="ORF">B0H65DRAFT_426567</name>
</gene>
<evidence type="ECO:0000256" key="2">
    <source>
        <dbReference type="SAM" id="SignalP"/>
    </source>
</evidence>
<dbReference type="Proteomes" id="UP001278500">
    <property type="component" value="Unassembled WGS sequence"/>
</dbReference>
<keyword evidence="4" id="KW-1185">Reference proteome</keyword>
<feature type="chain" id="PRO_5042247458" evidence="2">
    <location>
        <begin position="22"/>
        <end position="150"/>
    </location>
</feature>
<organism evidence="3 4">
    <name type="scientific">Neurospora tetraspora</name>
    <dbReference type="NCBI Taxonomy" id="94610"/>
    <lineage>
        <taxon>Eukaryota</taxon>
        <taxon>Fungi</taxon>
        <taxon>Dikarya</taxon>
        <taxon>Ascomycota</taxon>
        <taxon>Pezizomycotina</taxon>
        <taxon>Sordariomycetes</taxon>
        <taxon>Sordariomycetidae</taxon>
        <taxon>Sordariales</taxon>
        <taxon>Sordariaceae</taxon>
        <taxon>Neurospora</taxon>
    </lineage>
</organism>
<keyword evidence="2" id="KW-0732">Signal</keyword>
<sequence>MLGKILLTIDALFLLFASPAADYSKTHIFNPAWTPHAKFHCGQTITISVVMGLATLLYTWRPSGRVPKSGPVPIPAVLAERRERMKESFRTAGFLGSVYWLAGMAAILYPNTAGTDPEFGDITDFPQGKLFPVLAGLAIFGAWLETSRLR</sequence>